<sequence length="86" mass="9866">MGTHIGLLLNDLTLPRWGRSQYYTNNGTYAEFVDVTEPHTVVVINYSARCNDIVYYYQDPVNVLPQLTYNVCNYMEKEPNNGPSNS</sequence>
<gene>
    <name evidence="1" type="ORF">KN1_11940</name>
</gene>
<dbReference type="EMBL" id="AP024597">
    <property type="protein sequence ID" value="BCU69897.1"/>
    <property type="molecule type" value="Genomic_DNA"/>
</dbReference>
<dbReference type="KEGG" id="csty:KN1_11940"/>
<name>A0A8D5U604_9CREN</name>
<protein>
    <submittedName>
        <fullName evidence="1">Uncharacterized protein</fullName>
    </submittedName>
</protein>
<evidence type="ECO:0000313" key="2">
    <source>
        <dbReference type="Proteomes" id="UP000825123"/>
    </source>
</evidence>
<reference evidence="1 2" key="1">
    <citation type="submission" date="2021-04" db="EMBL/GenBank/DDBJ databases">
        <title>Complete genome sequence of Stygiolobus sp. KN-1.</title>
        <authorList>
            <person name="Nakamura K."/>
            <person name="Sakai H."/>
            <person name="Kurosawa N."/>
        </authorList>
    </citation>
    <scope>NUCLEOTIDE SEQUENCE [LARGE SCALE GENOMIC DNA]</scope>
    <source>
        <strain evidence="1 2">KN-1</strain>
    </source>
</reference>
<dbReference type="RefSeq" id="WP_221289964.1">
    <property type="nucleotide sequence ID" value="NZ_AP024597.1"/>
</dbReference>
<evidence type="ECO:0000313" key="1">
    <source>
        <dbReference type="EMBL" id="BCU69897.1"/>
    </source>
</evidence>
<organism evidence="1 2">
    <name type="scientific">Stygiolobus caldivivus</name>
    <dbReference type="NCBI Taxonomy" id="2824673"/>
    <lineage>
        <taxon>Archaea</taxon>
        <taxon>Thermoproteota</taxon>
        <taxon>Thermoprotei</taxon>
        <taxon>Sulfolobales</taxon>
        <taxon>Sulfolobaceae</taxon>
        <taxon>Stygiolobus</taxon>
    </lineage>
</organism>
<dbReference type="AlphaFoldDB" id="A0A8D5U604"/>
<keyword evidence="2" id="KW-1185">Reference proteome</keyword>
<accession>A0A8D5U604</accession>
<dbReference type="GeneID" id="66162929"/>
<dbReference type="Proteomes" id="UP000825123">
    <property type="component" value="Chromosome"/>
</dbReference>
<proteinExistence type="predicted"/>